<proteinExistence type="predicted"/>
<dbReference type="GO" id="GO:0016874">
    <property type="term" value="F:ligase activity"/>
    <property type="evidence" value="ECO:0007669"/>
    <property type="project" value="UniProtKB-KW"/>
</dbReference>
<dbReference type="SUPFAM" id="SSF55144">
    <property type="entry name" value="LigT-like"/>
    <property type="match status" value="1"/>
</dbReference>
<dbReference type="EMBL" id="FOGU01000001">
    <property type="protein sequence ID" value="SER45677.1"/>
    <property type="molecule type" value="Genomic_DNA"/>
</dbReference>
<evidence type="ECO:0000313" key="2">
    <source>
        <dbReference type="Proteomes" id="UP000198885"/>
    </source>
</evidence>
<gene>
    <name evidence="1" type="ORF">SAMN04490244_101112</name>
</gene>
<keyword evidence="1" id="KW-0436">Ligase</keyword>
<dbReference type="Gene3D" id="3.90.1140.10">
    <property type="entry name" value="Cyclic phosphodiesterase"/>
    <property type="match status" value="1"/>
</dbReference>
<dbReference type="OrthoDB" id="793003at2"/>
<reference evidence="1 2" key="1">
    <citation type="submission" date="2016-10" db="EMBL/GenBank/DDBJ databases">
        <authorList>
            <person name="de Groot N.N."/>
        </authorList>
    </citation>
    <scope>NUCLEOTIDE SEQUENCE [LARGE SCALE GENOMIC DNA]</scope>
    <source>
        <strain evidence="1 2">DSM 23042</strain>
    </source>
</reference>
<evidence type="ECO:0000313" key="1">
    <source>
        <dbReference type="EMBL" id="SER45677.1"/>
    </source>
</evidence>
<dbReference type="RefSeq" id="WP_092686833.1">
    <property type="nucleotide sequence ID" value="NZ_FOGU01000001.1"/>
</dbReference>
<dbReference type="AlphaFoldDB" id="A0A1H9PBY8"/>
<accession>A0A1H9PBY8</accession>
<sequence length="168" mass="18436">MALILTLAFDAASASRFEHARQAHFPPDRNLIPAHLTLFQQLPSDRIDEVATRLGAVTAETPPLPFTVDGILDFGRGAAYRLDMPGFAAFHGALRAAFGGLLTAQDDRRRKPHVTIQNKVDRATAEATQAALREGFSPWRGLAHAALLWHYRGGPWEAAGEFQLEGQR</sequence>
<dbReference type="Pfam" id="PF13563">
    <property type="entry name" value="2_5_RNA_ligase2"/>
    <property type="match status" value="1"/>
</dbReference>
<name>A0A1H9PBY8_9RHOB</name>
<keyword evidence="2" id="KW-1185">Reference proteome</keyword>
<dbReference type="InterPro" id="IPR009097">
    <property type="entry name" value="Cyclic_Pdiesterase"/>
</dbReference>
<organism evidence="1 2">
    <name type="scientific">Tranquillimonas rosea</name>
    <dbReference type="NCBI Taxonomy" id="641238"/>
    <lineage>
        <taxon>Bacteria</taxon>
        <taxon>Pseudomonadati</taxon>
        <taxon>Pseudomonadota</taxon>
        <taxon>Alphaproteobacteria</taxon>
        <taxon>Rhodobacterales</taxon>
        <taxon>Roseobacteraceae</taxon>
        <taxon>Tranquillimonas</taxon>
    </lineage>
</organism>
<dbReference type="STRING" id="641238.SAMN04490244_101112"/>
<protein>
    <submittedName>
        <fullName evidence="1">2'-5' RNA ligase</fullName>
    </submittedName>
</protein>
<dbReference type="Proteomes" id="UP000198885">
    <property type="component" value="Unassembled WGS sequence"/>
</dbReference>